<keyword evidence="3" id="KW-1185">Reference proteome</keyword>
<dbReference type="EMBL" id="KZ293433">
    <property type="protein sequence ID" value="PBK68174.1"/>
    <property type="molecule type" value="Genomic_DNA"/>
</dbReference>
<accession>A0A2H3BGW8</accession>
<name>A0A2H3BGW8_9AGAR</name>
<evidence type="ECO:0008006" key="4">
    <source>
        <dbReference type="Google" id="ProtNLM"/>
    </source>
</evidence>
<reference evidence="3" key="1">
    <citation type="journal article" date="2017" name="Nat. Ecol. Evol.">
        <title>Genome expansion and lineage-specific genetic innovations in the forest pathogenic fungi Armillaria.</title>
        <authorList>
            <person name="Sipos G."/>
            <person name="Prasanna A.N."/>
            <person name="Walter M.C."/>
            <person name="O'Connor E."/>
            <person name="Balint B."/>
            <person name="Krizsan K."/>
            <person name="Kiss B."/>
            <person name="Hess J."/>
            <person name="Varga T."/>
            <person name="Slot J."/>
            <person name="Riley R."/>
            <person name="Boka B."/>
            <person name="Rigling D."/>
            <person name="Barry K."/>
            <person name="Lee J."/>
            <person name="Mihaltcheva S."/>
            <person name="LaButti K."/>
            <person name="Lipzen A."/>
            <person name="Waldron R."/>
            <person name="Moloney N.M."/>
            <person name="Sperisen C."/>
            <person name="Kredics L."/>
            <person name="Vagvoelgyi C."/>
            <person name="Patrignani A."/>
            <person name="Fitzpatrick D."/>
            <person name="Nagy I."/>
            <person name="Doyle S."/>
            <person name="Anderson J.B."/>
            <person name="Grigoriev I.V."/>
            <person name="Gueldener U."/>
            <person name="Muensterkoetter M."/>
            <person name="Nagy L.G."/>
        </authorList>
    </citation>
    <scope>NUCLEOTIDE SEQUENCE [LARGE SCALE GENOMIC DNA]</scope>
    <source>
        <strain evidence="3">28-4</strain>
    </source>
</reference>
<sequence>MSWLFNIVQLLGHAFSVFTGSEHRTNVVSQFHRGRFSQDTALASLSCCYNGPKLWHLIEVRETIDAWLLFSEISTSNSTALL</sequence>
<evidence type="ECO:0000313" key="3">
    <source>
        <dbReference type="Proteomes" id="UP000218334"/>
    </source>
</evidence>
<protein>
    <recommendedName>
        <fullName evidence="4">Secreted protein</fullName>
    </recommendedName>
</protein>
<dbReference type="Proteomes" id="UP000218334">
    <property type="component" value="Unassembled WGS sequence"/>
</dbReference>
<organism evidence="2 3">
    <name type="scientific">Armillaria solidipes</name>
    <dbReference type="NCBI Taxonomy" id="1076256"/>
    <lineage>
        <taxon>Eukaryota</taxon>
        <taxon>Fungi</taxon>
        <taxon>Dikarya</taxon>
        <taxon>Basidiomycota</taxon>
        <taxon>Agaricomycotina</taxon>
        <taxon>Agaricomycetes</taxon>
        <taxon>Agaricomycetidae</taxon>
        <taxon>Agaricales</taxon>
        <taxon>Marasmiineae</taxon>
        <taxon>Physalacriaceae</taxon>
        <taxon>Armillaria</taxon>
    </lineage>
</organism>
<feature type="chain" id="PRO_5013561132" description="Secreted protein" evidence="1">
    <location>
        <begin position="17"/>
        <end position="82"/>
    </location>
</feature>
<keyword evidence="1" id="KW-0732">Signal</keyword>
<evidence type="ECO:0000313" key="2">
    <source>
        <dbReference type="EMBL" id="PBK68174.1"/>
    </source>
</evidence>
<evidence type="ECO:0000256" key="1">
    <source>
        <dbReference type="SAM" id="SignalP"/>
    </source>
</evidence>
<feature type="signal peptide" evidence="1">
    <location>
        <begin position="1"/>
        <end position="16"/>
    </location>
</feature>
<proteinExistence type="predicted"/>
<gene>
    <name evidence="2" type="ORF">ARMSODRAFT_209345</name>
</gene>
<dbReference type="AlphaFoldDB" id="A0A2H3BGW8"/>